<dbReference type="EMBL" id="CAXIEN010000014">
    <property type="protein sequence ID" value="CAL1264753.1"/>
    <property type="molecule type" value="Genomic_DNA"/>
</dbReference>
<protein>
    <submittedName>
        <fullName evidence="1">Uncharacterized protein</fullName>
    </submittedName>
</protein>
<name>A0AAV1YZZ2_9ARAC</name>
<sequence length="87" mass="9362">MLPELSTQHQLISKFVSNSAPHLLRPSLTLDIGCCSHIKLQSHGFSSHGFRSKGALFPVVGTGTSDVCCGHQLESVESLCKSANIKR</sequence>
<evidence type="ECO:0000313" key="2">
    <source>
        <dbReference type="Proteomes" id="UP001497382"/>
    </source>
</evidence>
<dbReference type="AlphaFoldDB" id="A0AAV1YZZ2"/>
<keyword evidence="2" id="KW-1185">Reference proteome</keyword>
<organism evidence="1 2">
    <name type="scientific">Larinioides sclopetarius</name>
    <dbReference type="NCBI Taxonomy" id="280406"/>
    <lineage>
        <taxon>Eukaryota</taxon>
        <taxon>Metazoa</taxon>
        <taxon>Ecdysozoa</taxon>
        <taxon>Arthropoda</taxon>
        <taxon>Chelicerata</taxon>
        <taxon>Arachnida</taxon>
        <taxon>Araneae</taxon>
        <taxon>Araneomorphae</taxon>
        <taxon>Entelegynae</taxon>
        <taxon>Araneoidea</taxon>
        <taxon>Araneidae</taxon>
        <taxon>Larinioides</taxon>
    </lineage>
</organism>
<reference evidence="1 2" key="1">
    <citation type="submission" date="2024-04" db="EMBL/GenBank/DDBJ databases">
        <authorList>
            <person name="Rising A."/>
            <person name="Reimegard J."/>
            <person name="Sonavane S."/>
            <person name="Akerstrom W."/>
            <person name="Nylinder S."/>
            <person name="Hedman E."/>
            <person name="Kallberg Y."/>
        </authorList>
    </citation>
    <scope>NUCLEOTIDE SEQUENCE [LARGE SCALE GENOMIC DNA]</scope>
</reference>
<evidence type="ECO:0000313" key="1">
    <source>
        <dbReference type="EMBL" id="CAL1264753.1"/>
    </source>
</evidence>
<gene>
    <name evidence="1" type="ORF">LARSCL_LOCUS2134</name>
</gene>
<proteinExistence type="predicted"/>
<accession>A0AAV1YZZ2</accession>
<dbReference type="Proteomes" id="UP001497382">
    <property type="component" value="Unassembled WGS sequence"/>
</dbReference>
<comment type="caution">
    <text evidence="1">The sequence shown here is derived from an EMBL/GenBank/DDBJ whole genome shotgun (WGS) entry which is preliminary data.</text>
</comment>